<organism evidence="2">
    <name type="scientific">Pseudomonas sp. Hg7Tf</name>
    <dbReference type="NCBI Taxonomy" id="3236988"/>
    <lineage>
        <taxon>Bacteria</taxon>
        <taxon>Pseudomonadati</taxon>
        <taxon>Pseudomonadota</taxon>
        <taxon>Gammaproteobacteria</taxon>
        <taxon>Pseudomonadales</taxon>
        <taxon>Pseudomonadaceae</taxon>
        <taxon>Pseudomonas</taxon>
    </lineage>
</organism>
<sequence length="252" mass="28264">MTKGSDALSWKKTGSFLLALITALASIAAIYDVFFKDDTRLEAELTYSHMDFPSQYLERLNKGSEKLKYDYLYDHVKGISNESLNHEQINKLVDLSRAPFREIYDKPFESGLAQYQSELVIYMRNSGDKVVKDVHITLPAKGLVQIRDEAKNNTILDAPVSTVKIPAIVQNGTSTVWVFFEDELKEIKQGQVNIGFADGVAKVEVNEQFSGFDATVAKYSEELMVLVAALVFLVLFALYLLCLPNETTETNA</sequence>
<keyword evidence="1" id="KW-0812">Transmembrane</keyword>
<keyword evidence="1" id="KW-0472">Membrane</keyword>
<evidence type="ECO:0000256" key="1">
    <source>
        <dbReference type="SAM" id="Phobius"/>
    </source>
</evidence>
<reference evidence="2" key="1">
    <citation type="submission" date="2024-07" db="EMBL/GenBank/DDBJ databases">
        <title>Identification and characteristics of a novel species of coltsfoot's symbiotic bacteria.</title>
        <authorList>
            <person name="Juszczyk A."/>
            <person name="Jasielczuk I."/>
            <person name="Gurgul A."/>
            <person name="Rogala M."/>
            <person name="Kowalczyk A."/>
            <person name="Szmatola T."/>
            <person name="Kosecka-Strojek M."/>
            <person name="Arent Z."/>
            <person name="Latowski D."/>
        </authorList>
    </citation>
    <scope>NUCLEOTIDE SEQUENCE</scope>
    <source>
        <strain evidence="2">Hg7Tf</strain>
    </source>
</reference>
<feature type="transmembrane region" description="Helical" evidence="1">
    <location>
        <begin position="223"/>
        <end position="243"/>
    </location>
</feature>
<keyword evidence="1" id="KW-1133">Transmembrane helix</keyword>
<name>A0AB39I7D2_9PSED</name>
<dbReference type="RefSeq" id="WP_368491790.1">
    <property type="nucleotide sequence ID" value="NZ_CP162607.1"/>
</dbReference>
<dbReference type="AlphaFoldDB" id="A0AB39I7D2"/>
<accession>A0AB39I7D2</accession>
<evidence type="ECO:0000313" key="2">
    <source>
        <dbReference type="EMBL" id="XDK38076.1"/>
    </source>
</evidence>
<proteinExistence type="predicted"/>
<dbReference type="EMBL" id="CP162607">
    <property type="protein sequence ID" value="XDK38076.1"/>
    <property type="molecule type" value="Genomic_DNA"/>
</dbReference>
<protein>
    <submittedName>
        <fullName evidence="2">Uncharacterized protein</fullName>
    </submittedName>
</protein>
<gene>
    <name evidence="2" type="ORF">AB4Y39_05220</name>
</gene>